<comment type="similarity">
    <text evidence="7">Belongs to the drug/metabolite transporter (DMT) superfamily. Small multidrug resistance (SMR) (TC 2.A.7.1) family.</text>
</comment>
<accession>A0A150MDZ8</accession>
<evidence type="ECO:0000256" key="2">
    <source>
        <dbReference type="ARBA" id="ARBA00022448"/>
    </source>
</evidence>
<keyword evidence="5 8" id="KW-1133">Transmembrane helix</keyword>
<dbReference type="InterPro" id="IPR000390">
    <property type="entry name" value="Small_drug/metabolite_transptr"/>
</dbReference>
<dbReference type="RefSeq" id="WP_061567959.1">
    <property type="nucleotide sequence ID" value="NZ_LQYT01000009.1"/>
</dbReference>
<dbReference type="GO" id="GO:0022857">
    <property type="term" value="F:transmembrane transporter activity"/>
    <property type="evidence" value="ECO:0007669"/>
    <property type="project" value="InterPro"/>
</dbReference>
<dbReference type="SUPFAM" id="SSF103481">
    <property type="entry name" value="Multidrug resistance efflux transporter EmrE"/>
    <property type="match status" value="1"/>
</dbReference>
<dbReference type="Gene3D" id="1.10.3730.20">
    <property type="match status" value="1"/>
</dbReference>
<feature type="transmembrane region" description="Helical" evidence="8">
    <location>
        <begin position="32"/>
        <end position="50"/>
    </location>
</feature>
<comment type="caution">
    <text evidence="9">The sequence shown here is derived from an EMBL/GenBank/DDBJ whole genome shotgun (WGS) entry which is preliminary data.</text>
</comment>
<evidence type="ECO:0000256" key="8">
    <source>
        <dbReference type="SAM" id="Phobius"/>
    </source>
</evidence>
<evidence type="ECO:0000256" key="4">
    <source>
        <dbReference type="ARBA" id="ARBA00022692"/>
    </source>
</evidence>
<evidence type="ECO:0000256" key="6">
    <source>
        <dbReference type="ARBA" id="ARBA00023136"/>
    </source>
</evidence>
<evidence type="ECO:0000256" key="5">
    <source>
        <dbReference type="ARBA" id="ARBA00022989"/>
    </source>
</evidence>
<dbReference type="PATRIC" id="fig|301148.3.peg.117"/>
<evidence type="ECO:0000313" key="10">
    <source>
        <dbReference type="Proteomes" id="UP000075683"/>
    </source>
</evidence>
<evidence type="ECO:0008006" key="11">
    <source>
        <dbReference type="Google" id="ProtNLM"/>
    </source>
</evidence>
<dbReference type="OrthoDB" id="21828at2"/>
<proteinExistence type="inferred from homology"/>
<feature type="transmembrane region" description="Helical" evidence="8">
    <location>
        <begin position="57"/>
        <end position="78"/>
    </location>
</feature>
<dbReference type="PANTHER" id="PTHR30561">
    <property type="entry name" value="SMR FAMILY PROTON-DEPENDENT DRUG EFFLUX TRANSPORTER SUGE"/>
    <property type="match status" value="1"/>
</dbReference>
<comment type="subcellular location">
    <subcellularLocation>
        <location evidence="1 7">Cell membrane</location>
        <topology evidence="1 7">Multi-pass membrane protein</topology>
    </subcellularLocation>
</comment>
<dbReference type="InterPro" id="IPR045324">
    <property type="entry name" value="Small_multidrug_res"/>
</dbReference>
<sequence length="126" mass="13790">MAWVYLCVAILLEVAGTTSMKLSDGFTRPLPSFLILVFYCGSLVFLTLALKSIDVSVAYAVWSGMGIFIITLIGVFYFGERINLLKIVALVFIIVGVTVLNFTEQREISPGHPSEKNPAETVNNGK</sequence>
<dbReference type="AlphaFoldDB" id="A0A150MDZ8"/>
<keyword evidence="3" id="KW-1003">Cell membrane</keyword>
<evidence type="ECO:0000256" key="7">
    <source>
        <dbReference type="RuleBase" id="RU003942"/>
    </source>
</evidence>
<reference evidence="9 10" key="1">
    <citation type="submission" date="2016-01" db="EMBL/GenBank/DDBJ databases">
        <title>Draft Genome Sequences of Seven Thermophilic Sporeformers Isolated from Foods.</title>
        <authorList>
            <person name="Berendsen E.M."/>
            <person name="Wells-Bennik M.H."/>
            <person name="Krawcyk A.O."/>
            <person name="De Jong A."/>
            <person name="Holsappel S."/>
            <person name="Eijlander R.T."/>
            <person name="Kuipers O.P."/>
        </authorList>
    </citation>
    <scope>NUCLEOTIDE SEQUENCE [LARGE SCALE GENOMIC DNA]</scope>
    <source>
        <strain evidence="9 10">B4135</strain>
    </source>
</reference>
<dbReference type="Pfam" id="PF00893">
    <property type="entry name" value="Multi_Drug_Res"/>
    <property type="match status" value="1"/>
</dbReference>
<dbReference type="FunFam" id="1.10.3730.20:FF:000001">
    <property type="entry name" value="Quaternary ammonium compound resistance transporter SugE"/>
    <property type="match status" value="1"/>
</dbReference>
<name>A0A150MDZ8_9BACI</name>
<organism evidence="9 10">
    <name type="scientific">Caldibacillus debilis</name>
    <dbReference type="NCBI Taxonomy" id="301148"/>
    <lineage>
        <taxon>Bacteria</taxon>
        <taxon>Bacillati</taxon>
        <taxon>Bacillota</taxon>
        <taxon>Bacilli</taxon>
        <taxon>Bacillales</taxon>
        <taxon>Bacillaceae</taxon>
        <taxon>Caldibacillus</taxon>
    </lineage>
</organism>
<dbReference type="EMBL" id="LQYT01000009">
    <property type="protein sequence ID" value="KYD22673.1"/>
    <property type="molecule type" value="Genomic_DNA"/>
</dbReference>
<dbReference type="InterPro" id="IPR037185">
    <property type="entry name" value="EmrE-like"/>
</dbReference>
<dbReference type="GO" id="GO:0005886">
    <property type="term" value="C:plasma membrane"/>
    <property type="evidence" value="ECO:0007669"/>
    <property type="project" value="UniProtKB-SubCell"/>
</dbReference>
<evidence type="ECO:0000256" key="1">
    <source>
        <dbReference type="ARBA" id="ARBA00004651"/>
    </source>
</evidence>
<dbReference type="Proteomes" id="UP000075683">
    <property type="component" value="Unassembled WGS sequence"/>
</dbReference>
<keyword evidence="4 7" id="KW-0812">Transmembrane</keyword>
<evidence type="ECO:0000313" key="9">
    <source>
        <dbReference type="EMBL" id="KYD22673.1"/>
    </source>
</evidence>
<keyword evidence="2" id="KW-0813">Transport</keyword>
<protein>
    <recommendedName>
        <fullName evidence="11">QacE family quaternary ammonium compound efflux SMR transporter</fullName>
    </recommendedName>
</protein>
<evidence type="ECO:0000256" key="3">
    <source>
        <dbReference type="ARBA" id="ARBA00022475"/>
    </source>
</evidence>
<feature type="transmembrane region" description="Helical" evidence="8">
    <location>
        <begin position="84"/>
        <end position="102"/>
    </location>
</feature>
<dbReference type="STRING" id="301148.B4135_1156"/>
<keyword evidence="6 8" id="KW-0472">Membrane</keyword>
<dbReference type="PANTHER" id="PTHR30561:SF1">
    <property type="entry name" value="MULTIDRUG TRANSPORTER EMRE"/>
    <property type="match status" value="1"/>
</dbReference>
<gene>
    <name evidence="9" type="ORF">B4135_1156</name>
</gene>